<evidence type="ECO:0000313" key="8">
    <source>
        <dbReference type="EMBL" id="KWR54229.1"/>
    </source>
</evidence>
<dbReference type="InterPro" id="IPR033985">
    <property type="entry name" value="SusD-like_N"/>
</dbReference>
<dbReference type="SUPFAM" id="SSF48452">
    <property type="entry name" value="TPR-like"/>
    <property type="match status" value="1"/>
</dbReference>
<dbReference type="Proteomes" id="UP000056419">
    <property type="component" value="Unassembled WGS sequence"/>
</dbReference>
<comment type="similarity">
    <text evidence="2">Belongs to the SusD family.</text>
</comment>
<evidence type="ECO:0000256" key="1">
    <source>
        <dbReference type="ARBA" id="ARBA00004442"/>
    </source>
</evidence>
<dbReference type="Pfam" id="PF07980">
    <property type="entry name" value="SusD_RagB"/>
    <property type="match status" value="1"/>
</dbReference>
<dbReference type="RefSeq" id="WP_060386044.1">
    <property type="nucleotide sequence ID" value="NZ_LRGC01000009.1"/>
</dbReference>
<dbReference type="GO" id="GO:0009279">
    <property type="term" value="C:cell outer membrane"/>
    <property type="evidence" value="ECO:0007669"/>
    <property type="project" value="UniProtKB-SubCell"/>
</dbReference>
<dbReference type="InterPro" id="IPR012944">
    <property type="entry name" value="SusD_RagB_dom"/>
</dbReference>
<accession>A0A108T6F2</accession>
<dbReference type="Gene3D" id="1.25.40.390">
    <property type="match status" value="1"/>
</dbReference>
<feature type="domain" description="SusD-like N-terminal" evidence="7">
    <location>
        <begin position="94"/>
        <end position="216"/>
    </location>
</feature>
<evidence type="ECO:0000256" key="3">
    <source>
        <dbReference type="ARBA" id="ARBA00022729"/>
    </source>
</evidence>
<protein>
    <submittedName>
        <fullName evidence="8">SusD family protein</fullName>
    </submittedName>
</protein>
<comment type="caution">
    <text evidence="8">The sequence shown here is derived from an EMBL/GenBank/DDBJ whole genome shotgun (WGS) entry which is preliminary data.</text>
</comment>
<dbReference type="Gene3D" id="1.25.40.10">
    <property type="entry name" value="Tetratricopeptide repeat domain"/>
    <property type="match status" value="1"/>
</dbReference>
<keyword evidence="9" id="KW-1185">Reference proteome</keyword>
<evidence type="ECO:0000259" key="6">
    <source>
        <dbReference type="Pfam" id="PF07980"/>
    </source>
</evidence>
<dbReference type="Pfam" id="PF14322">
    <property type="entry name" value="SusD-like_3"/>
    <property type="match status" value="1"/>
</dbReference>
<dbReference type="InterPro" id="IPR011990">
    <property type="entry name" value="TPR-like_helical_dom_sf"/>
</dbReference>
<keyword evidence="5" id="KW-0998">Cell outer membrane</keyword>
<dbReference type="Gene3D" id="1.10.3780.10">
    <property type="entry name" value="SusD-like"/>
    <property type="match status" value="1"/>
</dbReference>
<keyword evidence="4" id="KW-0472">Membrane</keyword>
<dbReference type="EMBL" id="LRGC01000009">
    <property type="protein sequence ID" value="KWR54229.1"/>
    <property type="molecule type" value="Genomic_DNA"/>
</dbReference>
<gene>
    <name evidence="8" type="ORF">AA415_02172</name>
</gene>
<evidence type="ECO:0000256" key="4">
    <source>
        <dbReference type="ARBA" id="ARBA00023136"/>
    </source>
</evidence>
<sequence>MKNIIAYSFILFFAGISLVSCLGDLDTMPLDDNQLVSEKVYQTKDGYTGVLAKCYASLVLTGQKGGDGGDGDLEGANEGYSGYVRLLFYLQELSTDNFLMPSSSNGLRKCLNLQWDASNASVITWTYQRLYMSIAYCNELLRECTEGKLQSRGLWEEMKDDYVSYRAEARFIRAYCYSMLCDLFGAVPYVDENTGVKEIPVQYTRKQIFEFAESELLAIENELKAPGSNEYGRVDRVAGWFLLARMYLNAQTWINENKYQEAYTYAVKVIADGHYPLASDYREIFLADNNTCKEIIWPLVQDGLRAQSSAGTNFYVKAFVNGPMDELYKTGVGSRGWGNVRAKVSLVDAFDADDVMFDGNDTWGNNKKDKRAQFMTALPNQVKDTWDVNMDMTSTFTCGYGYIKWRNVTKEDELCPSGDAYTSIDFPLFRTADAYLMAAEAILRGANGTQSEALGYVNEVRTRAYMSGKYAKNGVRSDVSGEITANELNLDFLLVERQKELASELTRRTDLIRFGKYTKGNNWDWKNGVRLGADVDDKYNLFPIPESELTNNPTLVQNDGYKVIK</sequence>
<organism evidence="8 9">
    <name type="scientific">Bacteroides stercoris</name>
    <dbReference type="NCBI Taxonomy" id="46506"/>
    <lineage>
        <taxon>Bacteria</taxon>
        <taxon>Pseudomonadati</taxon>
        <taxon>Bacteroidota</taxon>
        <taxon>Bacteroidia</taxon>
        <taxon>Bacteroidales</taxon>
        <taxon>Bacteroidaceae</taxon>
        <taxon>Bacteroides</taxon>
    </lineage>
</organism>
<comment type="subcellular location">
    <subcellularLocation>
        <location evidence="1">Cell outer membrane</location>
    </subcellularLocation>
</comment>
<reference evidence="8 9" key="1">
    <citation type="journal article" date="2016" name="BMC Genomics">
        <title>Type VI secretion systems of human gut Bacteroidales segregate into three genetic architectures, two of which are contained on mobile genetic elements.</title>
        <authorList>
            <person name="Coyne M.J."/>
            <person name="Roelofs K.G."/>
            <person name="Comstock L.E."/>
        </authorList>
    </citation>
    <scope>NUCLEOTIDE SEQUENCE [LARGE SCALE GENOMIC DNA]</scope>
    <source>
        <strain evidence="8 9">CL09T03C01</strain>
    </source>
</reference>
<dbReference type="AlphaFoldDB" id="A0A108T6F2"/>
<name>A0A108T6F2_BACSE</name>
<evidence type="ECO:0000259" key="7">
    <source>
        <dbReference type="Pfam" id="PF14322"/>
    </source>
</evidence>
<keyword evidence="3" id="KW-0732">Signal</keyword>
<evidence type="ECO:0000313" key="9">
    <source>
        <dbReference type="Proteomes" id="UP000056419"/>
    </source>
</evidence>
<dbReference type="PROSITE" id="PS51257">
    <property type="entry name" value="PROKAR_LIPOPROTEIN"/>
    <property type="match status" value="1"/>
</dbReference>
<dbReference type="PATRIC" id="fig|46506.5.peg.2325"/>
<evidence type="ECO:0000256" key="2">
    <source>
        <dbReference type="ARBA" id="ARBA00006275"/>
    </source>
</evidence>
<evidence type="ECO:0000256" key="5">
    <source>
        <dbReference type="ARBA" id="ARBA00023237"/>
    </source>
</evidence>
<dbReference type="STRING" id="46506.AA415_02172"/>
<proteinExistence type="inferred from homology"/>
<feature type="domain" description="RagB/SusD" evidence="6">
    <location>
        <begin position="293"/>
        <end position="561"/>
    </location>
</feature>